<dbReference type="AlphaFoldDB" id="A0A0K1QC68"/>
<reference evidence="2 3" key="1">
    <citation type="submission" date="2015-08" db="EMBL/GenBank/DDBJ databases">
        <authorList>
            <person name="Babu N.S."/>
            <person name="Beckwith C.J."/>
            <person name="Beseler K.G."/>
            <person name="Brison A."/>
            <person name="Carone J.V."/>
            <person name="Caskin T.P."/>
            <person name="Diamond M."/>
            <person name="Durham M.E."/>
            <person name="Foxe J.M."/>
            <person name="Go M."/>
            <person name="Henderson B.A."/>
            <person name="Jones I.B."/>
            <person name="McGettigan J.A."/>
            <person name="Micheletti S.J."/>
            <person name="Nasrallah M.E."/>
            <person name="Ortiz D."/>
            <person name="Piller C.R."/>
            <person name="Privatt S.R."/>
            <person name="Schneider S.L."/>
            <person name="Sharp S."/>
            <person name="Smith T.C."/>
            <person name="Stanton J.D."/>
            <person name="Ullery H.E."/>
            <person name="Wilson R.J."/>
            <person name="Serrano M.G."/>
            <person name="Buck G."/>
            <person name="Lee V."/>
            <person name="Wang Y."/>
            <person name="Carvalho R."/>
            <person name="Voegtly L."/>
            <person name="Shi R."/>
            <person name="Duckworth R."/>
            <person name="Johnson A."/>
            <person name="Loviza R."/>
            <person name="Walstead R."/>
            <person name="Shah Z."/>
            <person name="Kiflezghi M."/>
            <person name="Wade K."/>
            <person name="Ball S.L."/>
            <person name="Bradley K.W."/>
            <person name="Asai D.J."/>
            <person name="Bowman C.A."/>
            <person name="Russell D.A."/>
            <person name="Pope W.H."/>
            <person name="Jacobs-Sera D."/>
            <person name="Hendrix R.W."/>
            <person name="Hatfull G.F."/>
        </authorList>
    </citation>
    <scope>NUCLEOTIDE SEQUENCE [LARGE SCALE GENOMIC DNA]</scope>
    <source>
        <strain evidence="2 3">DSM 27648</strain>
    </source>
</reference>
<accession>A0A0K1QC68</accession>
<dbReference type="Proteomes" id="UP000064967">
    <property type="component" value="Chromosome"/>
</dbReference>
<proteinExistence type="predicted"/>
<dbReference type="RefSeq" id="WP_146654045.1">
    <property type="nucleotide sequence ID" value="NZ_CP012333.1"/>
</dbReference>
<keyword evidence="3" id="KW-1185">Reference proteome</keyword>
<evidence type="ECO:0000313" key="2">
    <source>
        <dbReference type="EMBL" id="AKV03247.1"/>
    </source>
</evidence>
<gene>
    <name evidence="2" type="ORF">AKJ09_09910</name>
</gene>
<organism evidence="2 3">
    <name type="scientific">Labilithrix luteola</name>
    <dbReference type="NCBI Taxonomy" id="1391654"/>
    <lineage>
        <taxon>Bacteria</taxon>
        <taxon>Pseudomonadati</taxon>
        <taxon>Myxococcota</taxon>
        <taxon>Polyangia</taxon>
        <taxon>Polyangiales</taxon>
        <taxon>Labilitrichaceae</taxon>
        <taxon>Labilithrix</taxon>
    </lineage>
</organism>
<evidence type="ECO:0000256" key="1">
    <source>
        <dbReference type="SAM" id="MobiDB-lite"/>
    </source>
</evidence>
<feature type="region of interest" description="Disordered" evidence="1">
    <location>
        <begin position="368"/>
        <end position="389"/>
    </location>
</feature>
<dbReference type="KEGG" id="llu:AKJ09_09910"/>
<name>A0A0K1QC68_9BACT</name>
<protein>
    <submittedName>
        <fullName evidence="2">Uncharacterized protein</fullName>
    </submittedName>
</protein>
<dbReference type="STRING" id="1391654.AKJ09_09910"/>
<evidence type="ECO:0000313" key="3">
    <source>
        <dbReference type="Proteomes" id="UP000064967"/>
    </source>
</evidence>
<sequence length="415" mass="43730">MLATSAGGVLVAVLGAGACGTPYGEAKLQDNAADASFEGTAPGIESCPLLHPIGQPDDDDDPLTELPAFVLAIDNVKLASDTDSFGYDIDNVCTCDTRDRGPHDAGSSCVPKKAVHCDGDGGVDNSFNAFLQTFPTDYSLDESVGLQKSITTGAQSFLLHFHRYNGLANDRDVEVGFLPSNGVRTAGCPGSVADDDGNYPPQWCGDDVWTTLPDATFRDGMPVAFANGYVRNYQFVVTLPATVRIPFGPTPLEFGTPIVTGKLVPLAEDMTPRPADQAPKTDREKRYFKVEGGVLTGRMNVEALLGALGAASMGDGTRLCQSPLYRDVRKRVCDAVDVARTPALDFQADQPCDSMSAAVGFTAKPAIQGPSYRDPGKNNDCLPVDGKPKVPTKYAQTYSCDDGELDAGAGADASP</sequence>
<dbReference type="EMBL" id="CP012333">
    <property type="protein sequence ID" value="AKV03247.1"/>
    <property type="molecule type" value="Genomic_DNA"/>
</dbReference>